<evidence type="ECO:0000259" key="1">
    <source>
        <dbReference type="Pfam" id="PF13443"/>
    </source>
</evidence>
<dbReference type="PATRIC" id="fig|81408.3.peg.3962"/>
<dbReference type="RefSeq" id="WP_061579629.1">
    <property type="nucleotide sequence ID" value="NZ_LQYS01000060.1"/>
</dbReference>
<dbReference type="InterPro" id="IPR001387">
    <property type="entry name" value="Cro/C1-type_HTH"/>
</dbReference>
<dbReference type="Pfam" id="PF13443">
    <property type="entry name" value="HTH_26"/>
    <property type="match status" value="1"/>
</dbReference>
<name>A0A150LKH5_9BACL</name>
<dbReference type="Proteomes" id="UP000075455">
    <property type="component" value="Unassembled WGS sequence"/>
</dbReference>
<feature type="domain" description="HTH cro/C1-type" evidence="1">
    <location>
        <begin position="16"/>
        <end position="63"/>
    </location>
</feature>
<proteinExistence type="predicted"/>
<comment type="caution">
    <text evidence="2">The sequence shown here is derived from an EMBL/GenBank/DDBJ whole genome shotgun (WGS) entry which is preliminary data.</text>
</comment>
<gene>
    <name evidence="2" type="ORF">B4119_4141</name>
</gene>
<dbReference type="AlphaFoldDB" id="A0A150LKH5"/>
<evidence type="ECO:0000313" key="2">
    <source>
        <dbReference type="EMBL" id="KYD12499.1"/>
    </source>
</evidence>
<sequence>MKREIVLNDTDLKRALKIMMAESDIDSMAAVARNLNIKETTFRSAINNNSLRVAELVRICEMMGYELVMRSKNQ</sequence>
<reference evidence="2 3" key="1">
    <citation type="submission" date="2016-01" db="EMBL/GenBank/DDBJ databases">
        <title>Draft Genome Sequences of Seven Thermophilic Sporeformers Isolated from Foods.</title>
        <authorList>
            <person name="Berendsen E.M."/>
            <person name="Wells-Bennik M.H."/>
            <person name="Krawcyk A.O."/>
            <person name="De Jong A."/>
            <person name="Holsappel S."/>
            <person name="Eijlander R.T."/>
            <person name="Kuipers O.P."/>
        </authorList>
    </citation>
    <scope>NUCLEOTIDE SEQUENCE [LARGE SCALE GENOMIC DNA]</scope>
    <source>
        <strain evidence="2 3">B4119</strain>
    </source>
</reference>
<accession>A0A150LKH5</accession>
<evidence type="ECO:0000313" key="3">
    <source>
        <dbReference type="Proteomes" id="UP000075455"/>
    </source>
</evidence>
<protein>
    <recommendedName>
        <fullName evidence="1">HTH cro/C1-type domain-containing protein</fullName>
    </recommendedName>
</protein>
<organism evidence="2 3">
    <name type="scientific">Saccharococcus caldoxylosilyticus</name>
    <dbReference type="NCBI Taxonomy" id="81408"/>
    <lineage>
        <taxon>Bacteria</taxon>
        <taxon>Bacillati</taxon>
        <taxon>Bacillota</taxon>
        <taxon>Bacilli</taxon>
        <taxon>Bacillales</taxon>
        <taxon>Anoxybacillaceae</taxon>
        <taxon>Saccharococcus</taxon>
    </lineage>
</organism>
<dbReference type="EMBL" id="LQYS01000060">
    <property type="protein sequence ID" value="KYD12499.1"/>
    <property type="molecule type" value="Genomic_DNA"/>
</dbReference>
<dbReference type="STRING" id="81408.B4119_4141"/>